<gene>
    <name evidence="1" type="ORF">UFOPK2370_00046</name>
</gene>
<evidence type="ECO:0000313" key="1">
    <source>
        <dbReference type="EMBL" id="CAB4678024.1"/>
    </source>
</evidence>
<dbReference type="PANTHER" id="PTHR43649">
    <property type="entry name" value="ARABINOSE-BINDING PROTEIN-RELATED"/>
    <property type="match status" value="1"/>
</dbReference>
<dbReference type="AlphaFoldDB" id="A0A6J6MZ94"/>
<dbReference type="PANTHER" id="PTHR43649:SF12">
    <property type="entry name" value="DIACETYLCHITOBIOSE BINDING PROTEIN DASA"/>
    <property type="match status" value="1"/>
</dbReference>
<dbReference type="SUPFAM" id="SSF53850">
    <property type="entry name" value="Periplasmic binding protein-like II"/>
    <property type="match status" value="1"/>
</dbReference>
<accession>A0A6J6MZ94</accession>
<organism evidence="1">
    <name type="scientific">freshwater metagenome</name>
    <dbReference type="NCBI Taxonomy" id="449393"/>
    <lineage>
        <taxon>unclassified sequences</taxon>
        <taxon>metagenomes</taxon>
        <taxon>ecological metagenomes</taxon>
    </lineage>
</organism>
<reference evidence="1" key="1">
    <citation type="submission" date="2020-05" db="EMBL/GenBank/DDBJ databases">
        <authorList>
            <person name="Chiriac C."/>
            <person name="Salcher M."/>
            <person name="Ghai R."/>
            <person name="Kavagutti S V."/>
        </authorList>
    </citation>
    <scope>NUCLEOTIDE SEQUENCE</scope>
</reference>
<dbReference type="InterPro" id="IPR006059">
    <property type="entry name" value="SBP"/>
</dbReference>
<protein>
    <submittedName>
        <fullName evidence="1">Unannotated protein</fullName>
    </submittedName>
</protein>
<dbReference type="EMBL" id="CAEZXK010000001">
    <property type="protein sequence ID" value="CAB4678024.1"/>
    <property type="molecule type" value="Genomic_DNA"/>
</dbReference>
<dbReference type="PROSITE" id="PS51257">
    <property type="entry name" value="PROKAR_LIPOPROTEIN"/>
    <property type="match status" value="1"/>
</dbReference>
<dbReference type="InterPro" id="IPR050490">
    <property type="entry name" value="Bact_solute-bd_prot1"/>
</dbReference>
<sequence length="450" mass="48962">MKPKLAASGLKSAAITALLTLLAGCTAPMADQGEVITMWRPITSDAEQTYIQENFVDAYNATNPVNPVEVSYRDWNTAAQLQQASVAAGEGPDIIYTAGPSNALAYIQAGQLLPLNKYAEEFGWNDKIQPWALETGYSEANLYLIPETYETMLMLYSPETFEANGWSVASNRSDFDTFVQQSQDAGMTAIATGNKSWAPTTEHLLSVVLNNVAGPEAVYEALSGNKSWTDPEFVDAITTMKGWFDSKAMGGGSEMYFSTTVEELYNSIATDTASTYWTGSWAFNNVGEYFPEDGQGKSWDWSLVPPLSDRVSEPPVSIGIGRTIAVNAATKNPDGAAAYINWLIQNPKAQLAKTAAIGVAPMPLMFDAADFPADIDPRVASLYQTIADAKTIGYLTWTFWPPKSNRYLYEEMDKVIVGDLSVEDYLAGLDALFAQELAEGLVPPRPNPSN</sequence>
<dbReference type="Gene3D" id="3.40.190.10">
    <property type="entry name" value="Periplasmic binding protein-like II"/>
    <property type="match status" value="2"/>
</dbReference>
<name>A0A6J6MZ94_9ZZZZ</name>
<proteinExistence type="predicted"/>
<dbReference type="Pfam" id="PF01547">
    <property type="entry name" value="SBP_bac_1"/>
    <property type="match status" value="1"/>
</dbReference>